<evidence type="ECO:0000256" key="16">
    <source>
        <dbReference type="ARBA" id="ARBA00022968"/>
    </source>
</evidence>
<keyword evidence="15" id="KW-0133">Cell shape</keyword>
<dbReference type="PANTHER" id="PTHR32282">
    <property type="entry name" value="BINDING PROTEIN TRANSPEPTIDASE, PUTATIVE-RELATED"/>
    <property type="match status" value="1"/>
</dbReference>
<dbReference type="GO" id="GO:0006508">
    <property type="term" value="P:proteolysis"/>
    <property type="evidence" value="ECO:0007669"/>
    <property type="project" value="UniProtKB-KW"/>
</dbReference>
<reference evidence="30" key="2">
    <citation type="submission" date="2020-01" db="EMBL/GenBank/DDBJ databases">
        <authorList>
            <person name="Hornung B."/>
        </authorList>
    </citation>
    <scope>NUCLEOTIDE SEQUENCE</scope>
    <source>
        <strain evidence="30">PacBioINE</strain>
    </source>
</reference>
<keyword evidence="8" id="KW-1003">Cell membrane</keyword>
<dbReference type="InterPro" id="IPR036950">
    <property type="entry name" value="PBP_transglycosylase"/>
</dbReference>
<evidence type="ECO:0000256" key="26">
    <source>
        <dbReference type="ARBA" id="ARBA00060592"/>
    </source>
</evidence>
<evidence type="ECO:0000256" key="25">
    <source>
        <dbReference type="ARBA" id="ARBA00049902"/>
    </source>
</evidence>
<evidence type="ECO:0000259" key="29">
    <source>
        <dbReference type="Pfam" id="PF00912"/>
    </source>
</evidence>
<evidence type="ECO:0000256" key="21">
    <source>
        <dbReference type="ARBA" id="ARBA00023268"/>
    </source>
</evidence>
<keyword evidence="12 31" id="KW-0808">Transferase</keyword>
<comment type="similarity">
    <text evidence="5">In the N-terminal section; belongs to the glycosyltransferase 51 family.</text>
</comment>
<dbReference type="GO" id="GO:0030288">
    <property type="term" value="C:outer membrane-bounded periplasmic space"/>
    <property type="evidence" value="ECO:0007669"/>
    <property type="project" value="TreeGrafter"/>
</dbReference>
<feature type="domain" description="Glycosyl transferase family 51" evidence="29">
    <location>
        <begin position="69"/>
        <end position="246"/>
    </location>
</feature>
<comment type="catalytic activity">
    <reaction evidence="25">
        <text>[GlcNAc-(1-&gt;4)-Mur2Ac(oyl-L-Ala-gamma-D-Glu-L-Lys-D-Ala-D-Ala)](n)-di-trans,octa-cis-undecaprenyl diphosphate + beta-D-GlcNAc-(1-&gt;4)-Mur2Ac(oyl-L-Ala-gamma-D-Glu-L-Lys-D-Ala-D-Ala)-di-trans,octa-cis-undecaprenyl diphosphate = [GlcNAc-(1-&gt;4)-Mur2Ac(oyl-L-Ala-gamma-D-Glu-L-Lys-D-Ala-D-Ala)](n+1)-di-trans,octa-cis-undecaprenyl diphosphate + di-trans,octa-cis-undecaprenyl diphosphate + H(+)</text>
        <dbReference type="Rhea" id="RHEA:23708"/>
        <dbReference type="Rhea" id="RHEA-COMP:9602"/>
        <dbReference type="Rhea" id="RHEA-COMP:9603"/>
        <dbReference type="ChEBI" id="CHEBI:15378"/>
        <dbReference type="ChEBI" id="CHEBI:58405"/>
        <dbReference type="ChEBI" id="CHEBI:60033"/>
        <dbReference type="ChEBI" id="CHEBI:78435"/>
        <dbReference type="EC" id="2.4.99.28"/>
    </reaction>
</comment>
<dbReference type="Proteomes" id="UP001071230">
    <property type="component" value="Unassembled WGS sequence"/>
</dbReference>
<comment type="similarity">
    <text evidence="4">In the C-terminal section; belongs to the transpeptidase family.</text>
</comment>
<evidence type="ECO:0000256" key="12">
    <source>
        <dbReference type="ARBA" id="ARBA00022679"/>
    </source>
</evidence>
<dbReference type="InterPro" id="IPR006311">
    <property type="entry name" value="TAT_signal"/>
</dbReference>
<keyword evidence="22" id="KW-0961">Cell wall biogenesis/degradation</keyword>
<name>A0A8S0Y3L3_9FIRM</name>
<evidence type="ECO:0000256" key="20">
    <source>
        <dbReference type="ARBA" id="ARBA00023251"/>
    </source>
</evidence>
<evidence type="ECO:0000259" key="28">
    <source>
        <dbReference type="Pfam" id="PF00905"/>
    </source>
</evidence>
<evidence type="ECO:0000256" key="5">
    <source>
        <dbReference type="ARBA" id="ARBA00007739"/>
    </source>
</evidence>
<keyword evidence="10" id="KW-0645">Protease</keyword>
<protein>
    <recommendedName>
        <fullName evidence="7">Penicillin-binding protein 1A</fullName>
        <ecNumber evidence="24">2.4.99.28</ecNumber>
        <ecNumber evidence="6">3.4.16.4</ecNumber>
    </recommendedName>
</protein>
<keyword evidence="32" id="KW-1185">Reference proteome</keyword>
<dbReference type="FunFam" id="1.10.3810.10:FF:000001">
    <property type="entry name" value="Penicillin-binding protein 1A"/>
    <property type="match status" value="1"/>
</dbReference>
<evidence type="ECO:0000256" key="13">
    <source>
        <dbReference type="ARBA" id="ARBA00022692"/>
    </source>
</evidence>
<dbReference type="Gene3D" id="3.40.710.10">
    <property type="entry name" value="DD-peptidase/beta-lactamase superfamily"/>
    <property type="match status" value="1"/>
</dbReference>
<evidence type="ECO:0000256" key="2">
    <source>
        <dbReference type="ARBA" id="ARBA00004401"/>
    </source>
</evidence>
<dbReference type="GO" id="GO:0008360">
    <property type="term" value="P:regulation of cell shape"/>
    <property type="evidence" value="ECO:0007669"/>
    <property type="project" value="UniProtKB-KW"/>
</dbReference>
<reference evidence="31" key="1">
    <citation type="submission" date="2014-11" db="EMBL/GenBank/DDBJ databases">
        <authorList>
            <person name="Hornung B.V."/>
        </authorList>
    </citation>
    <scope>NUCLEOTIDE SEQUENCE</scope>
    <source>
        <strain evidence="31">INE</strain>
    </source>
</reference>
<evidence type="ECO:0000256" key="8">
    <source>
        <dbReference type="ARBA" id="ARBA00022475"/>
    </source>
</evidence>
<keyword evidence="19" id="KW-0472">Membrane</keyword>
<dbReference type="InterPro" id="IPR023346">
    <property type="entry name" value="Lysozyme-like_dom_sf"/>
</dbReference>
<evidence type="ECO:0000256" key="17">
    <source>
        <dbReference type="ARBA" id="ARBA00022984"/>
    </source>
</evidence>
<sequence>MSDHPRKPHTRRPKNVARRRLIRRTLGIIFGVLALGLLAFVAVAAAKTPQWDPSALTGRESSIVYDMNGKEIAQLHAGVNRLVVKSQDIPPLVKQTFVAVEDKRFYSNFGLDFQRIISSAIADLRSGSAKEGASTITVQLARNAFIANPTQKTLTRKIQEAILALELEHRYTKDQILTFYLNKIYLGESAFGIRAAAQVYFGKGLKDLTPPEIALLAGLPQAPSAYDPYMHPKAAKYRRNIVLGVMKSAGLISPAEYAKDLNAPFNYVDQVKKSHGQGVNKAGDGAAYPYPYFIDYVISQLEHTYNLTAQQIFSGGLKIYTTVDPKIQTAAEKVYSDPANFPPSLPNSLIQSAMTVVDPATGSIRAMIGGRDYTPMGLNRAWQTLRQPGSTIKPLVDYAPALEKGGFFPGTVLDDMPVTFNLGGGQTWSPTDFDTATVGWKGLITMRFALEDSVNVYAAKLLQLIGVDYGWQFAKERLGLPLTKADRVPSLALGTARVSTLDMASAYGVFANNGIRVTPHAITKVLDANGKPLVQPTIVTQRVMKATTAYLMNNLLHSVVTNGTAYNGNIPGWYVCGKTGTTSLPASYGNKVGSPDAWFAGYTPRYAAVVWMGYDSDPDGRHYLHNVFGGSYPAEIWKKVMEAALQGLKPEPTIPQPPGIVSGQIDTKSGLLPSSLTPPQFIKTEIAAAGNFPTQVSNVWVQKEVDAANPNYLAGPNTPNKITKVFLNLPDRDPSIPWPPDEAPYRPPTAYAPGSGAPGAGAGTSPPGGSNPPGTSGPPGANAIPTPALAPPISYDAKSGQATVGLNLPAGSSQYSAFLYVQPPGQAAGITIPIQNPVEGNSTVQFPLTPAKHSPPTGTYLIYAYLKDNTSGTEGPRSQPVSLRIRR</sequence>
<dbReference type="EC" id="3.4.16.4" evidence="6"/>
<dbReference type="KEGG" id="aacx:DEACI_2858"/>
<evidence type="ECO:0000256" key="3">
    <source>
        <dbReference type="ARBA" id="ARBA00004752"/>
    </source>
</evidence>
<evidence type="ECO:0000313" key="32">
    <source>
        <dbReference type="Proteomes" id="UP001071230"/>
    </source>
</evidence>
<evidence type="ECO:0000256" key="1">
    <source>
        <dbReference type="ARBA" id="ARBA00002624"/>
    </source>
</evidence>
<comment type="catalytic activity">
    <reaction evidence="23">
        <text>Preferential cleavage: (Ac)2-L-Lys-D-Ala-|-D-Ala. Also transpeptidation of peptidyl-alanyl moieties that are N-acyl substituents of D-alanine.</text>
        <dbReference type="EC" id="3.4.16.4"/>
    </reaction>
</comment>
<dbReference type="GO" id="GO:0008658">
    <property type="term" value="F:penicillin binding"/>
    <property type="evidence" value="ECO:0007669"/>
    <property type="project" value="InterPro"/>
</dbReference>
<dbReference type="GO" id="GO:0008955">
    <property type="term" value="F:peptidoglycan glycosyltransferase activity"/>
    <property type="evidence" value="ECO:0007669"/>
    <property type="project" value="UniProtKB-EC"/>
</dbReference>
<evidence type="ECO:0000256" key="10">
    <source>
        <dbReference type="ARBA" id="ARBA00022670"/>
    </source>
</evidence>
<dbReference type="GO" id="GO:0005886">
    <property type="term" value="C:plasma membrane"/>
    <property type="evidence" value="ECO:0007669"/>
    <property type="project" value="UniProtKB-SubCell"/>
</dbReference>
<dbReference type="NCBIfam" id="TIGR02074">
    <property type="entry name" value="PBP_1a_fam"/>
    <property type="match status" value="1"/>
</dbReference>
<evidence type="ECO:0000256" key="11">
    <source>
        <dbReference type="ARBA" id="ARBA00022676"/>
    </source>
</evidence>
<evidence type="ECO:0000256" key="6">
    <source>
        <dbReference type="ARBA" id="ARBA00012448"/>
    </source>
</evidence>
<comment type="pathway">
    <text evidence="26">Glycan biosynthesis.</text>
</comment>
<organism evidence="30">
    <name type="scientific">Acididesulfobacillus acetoxydans</name>
    <dbReference type="NCBI Taxonomy" id="1561005"/>
    <lineage>
        <taxon>Bacteria</taxon>
        <taxon>Bacillati</taxon>
        <taxon>Bacillota</taxon>
        <taxon>Clostridia</taxon>
        <taxon>Eubacteriales</taxon>
        <taxon>Peptococcaceae</taxon>
        <taxon>Acididesulfobacillus</taxon>
    </lineage>
</organism>
<dbReference type="InterPro" id="IPR050396">
    <property type="entry name" value="Glycosyltr_51/Transpeptidase"/>
</dbReference>
<evidence type="ECO:0000256" key="7">
    <source>
        <dbReference type="ARBA" id="ARBA00018638"/>
    </source>
</evidence>
<dbReference type="Gene3D" id="1.10.3810.10">
    <property type="entry name" value="Biosynthetic peptidoglycan transglycosylase-like"/>
    <property type="match status" value="1"/>
</dbReference>
<evidence type="ECO:0000256" key="24">
    <source>
        <dbReference type="ARBA" id="ARBA00044770"/>
    </source>
</evidence>
<keyword evidence="20" id="KW-0046">Antibiotic resistance</keyword>
<evidence type="ECO:0000256" key="9">
    <source>
        <dbReference type="ARBA" id="ARBA00022645"/>
    </source>
</evidence>
<evidence type="ECO:0000256" key="23">
    <source>
        <dbReference type="ARBA" id="ARBA00034000"/>
    </source>
</evidence>
<dbReference type="PANTHER" id="PTHR32282:SF11">
    <property type="entry name" value="PENICILLIN-BINDING PROTEIN 1B"/>
    <property type="match status" value="1"/>
</dbReference>
<evidence type="ECO:0000256" key="15">
    <source>
        <dbReference type="ARBA" id="ARBA00022960"/>
    </source>
</evidence>
<evidence type="ECO:0000313" key="31">
    <source>
        <dbReference type="EMBL" id="CEJ08741.1"/>
    </source>
</evidence>
<dbReference type="Pfam" id="PF00905">
    <property type="entry name" value="Transpeptidase"/>
    <property type="match status" value="1"/>
</dbReference>
<keyword evidence="13" id="KW-0812">Transmembrane</keyword>
<dbReference type="GO" id="GO:0009002">
    <property type="term" value="F:serine-type D-Ala-D-Ala carboxypeptidase activity"/>
    <property type="evidence" value="ECO:0007669"/>
    <property type="project" value="UniProtKB-EC"/>
</dbReference>
<keyword evidence="9" id="KW-0121">Carboxypeptidase</keyword>
<evidence type="ECO:0000256" key="14">
    <source>
        <dbReference type="ARBA" id="ARBA00022801"/>
    </source>
</evidence>
<dbReference type="EMBL" id="CDGJ01000092">
    <property type="protein sequence ID" value="CEJ08741.1"/>
    <property type="molecule type" value="Genomic_DNA"/>
</dbReference>
<evidence type="ECO:0000256" key="27">
    <source>
        <dbReference type="SAM" id="MobiDB-lite"/>
    </source>
</evidence>
<comment type="pathway">
    <text evidence="3">Cell wall biogenesis; peptidoglycan biosynthesis.</text>
</comment>
<evidence type="ECO:0000256" key="4">
    <source>
        <dbReference type="ARBA" id="ARBA00007090"/>
    </source>
</evidence>
<feature type="compositionally biased region" description="Pro residues" evidence="27">
    <location>
        <begin position="736"/>
        <end position="747"/>
    </location>
</feature>
<proteinExistence type="inferred from homology"/>
<dbReference type="Proteomes" id="UP000836597">
    <property type="component" value="Chromosome"/>
</dbReference>
<dbReference type="GO" id="GO:0046677">
    <property type="term" value="P:response to antibiotic"/>
    <property type="evidence" value="ECO:0007669"/>
    <property type="project" value="UniProtKB-KW"/>
</dbReference>
<dbReference type="GO" id="GO:0071555">
    <property type="term" value="P:cell wall organization"/>
    <property type="evidence" value="ECO:0007669"/>
    <property type="project" value="UniProtKB-KW"/>
</dbReference>
<evidence type="ECO:0000256" key="19">
    <source>
        <dbReference type="ARBA" id="ARBA00023136"/>
    </source>
</evidence>
<feature type="region of interest" description="Disordered" evidence="27">
    <location>
        <begin position="733"/>
        <end position="794"/>
    </location>
</feature>
<dbReference type="SUPFAM" id="SSF56601">
    <property type="entry name" value="beta-lactamase/transpeptidase-like"/>
    <property type="match status" value="1"/>
</dbReference>
<dbReference type="RefSeq" id="WP_240985596.1">
    <property type="nucleotide sequence ID" value="NZ_CDGJ01000092.1"/>
</dbReference>
<feature type="domain" description="Penicillin-binding protein transpeptidase" evidence="28">
    <location>
        <begin position="354"/>
        <end position="642"/>
    </location>
</feature>
<dbReference type="Pfam" id="PF00912">
    <property type="entry name" value="Transgly"/>
    <property type="match status" value="1"/>
</dbReference>
<dbReference type="InterPro" id="IPR012338">
    <property type="entry name" value="Beta-lactam/transpept-like"/>
</dbReference>
<dbReference type="InterPro" id="IPR001460">
    <property type="entry name" value="PCN-bd_Tpept"/>
</dbReference>
<dbReference type="PROSITE" id="PS51318">
    <property type="entry name" value="TAT"/>
    <property type="match status" value="1"/>
</dbReference>
<evidence type="ECO:0000256" key="22">
    <source>
        <dbReference type="ARBA" id="ARBA00023316"/>
    </source>
</evidence>
<accession>A0A8S0Y3L3</accession>
<dbReference type="GO" id="GO:0009252">
    <property type="term" value="P:peptidoglycan biosynthetic process"/>
    <property type="evidence" value="ECO:0007669"/>
    <property type="project" value="UniProtKB-KW"/>
</dbReference>
<keyword evidence="17" id="KW-0573">Peptidoglycan synthesis</keyword>
<dbReference type="SUPFAM" id="SSF53955">
    <property type="entry name" value="Lysozyme-like"/>
    <property type="match status" value="1"/>
</dbReference>
<keyword evidence="14 31" id="KW-0378">Hydrolase</keyword>
<evidence type="ECO:0000313" key="30">
    <source>
        <dbReference type="EMBL" id="CAA7602185.1"/>
    </source>
</evidence>
<comment type="function">
    <text evidence="1">Cell wall formation. Synthesis of cross-linked peptidoglycan from the lipid intermediates. The enzyme has a penicillin-insensitive transglycosylase N-terminal domain (formation of linear glycan strands) and a penicillin-sensitive transpeptidase C-terminal domain (cross-linking of the peptide subunits).</text>
</comment>
<dbReference type="AlphaFoldDB" id="A0A8S0Y3L3"/>
<keyword evidence="16" id="KW-0735">Signal-anchor</keyword>
<evidence type="ECO:0000256" key="18">
    <source>
        <dbReference type="ARBA" id="ARBA00022989"/>
    </source>
</evidence>
<keyword evidence="11 31" id="KW-0328">Glycosyltransferase</keyword>
<comment type="subcellular location">
    <subcellularLocation>
        <location evidence="2">Cell membrane</location>
        <topology evidence="2">Single-pass type II membrane protein</topology>
    </subcellularLocation>
</comment>
<dbReference type="InterPro" id="IPR001264">
    <property type="entry name" value="Glyco_trans_51"/>
</dbReference>
<keyword evidence="21" id="KW-0511">Multifunctional enzyme</keyword>
<dbReference type="EC" id="2.4.99.28" evidence="24"/>
<gene>
    <name evidence="30" type="ORF">DEACI_2858</name>
    <name evidence="31" type="ORF">DEACI_3221</name>
</gene>
<feature type="compositionally biased region" description="Low complexity" evidence="27">
    <location>
        <begin position="763"/>
        <end position="783"/>
    </location>
</feature>
<dbReference type="EMBL" id="LR746496">
    <property type="protein sequence ID" value="CAA7602185.1"/>
    <property type="molecule type" value="Genomic_DNA"/>
</dbReference>
<keyword evidence="18" id="KW-1133">Transmembrane helix</keyword>